<name>A0A6J6SK95_9ZZZZ</name>
<evidence type="ECO:0000313" key="2">
    <source>
        <dbReference type="EMBL" id="CAB4735331.1"/>
    </source>
</evidence>
<accession>A0A6J6SK95</accession>
<protein>
    <submittedName>
        <fullName evidence="2">Unannotated protein</fullName>
    </submittedName>
</protein>
<dbReference type="InterPro" id="IPR006311">
    <property type="entry name" value="TAT_signal"/>
</dbReference>
<sequence>MSPHPTRPSRPRTPALRRLLLMALVALLGGLGLAASGTVQAEAPLPQPVPRATCGAGDKPETDIQGRVPTADYLSGRAAQGYTCNTRQVAHQGQSGGFKVLRYTDSQGRTCAFYDSTLLFPRDLLNNLTTGLGVIVLDMTDPAHPVRTATLTSLAMLSPHETLLVNKKRGLLAGVLGTAATYPGILDVYDVQSDCRTPQLLSSTPSGVLGHESGFASDGKTFYSASTIASFVAIDMTDPTAPTPIFTQWGVNYHGLRLSDDNRTMYAAFIGTPGADLLSGGGLRILDVSQIQARTPDPQVPTLSTLTWEQHSIPQVAEPFVRNGRHYVLEVDEFVDFFEISRAVQYPDIPVGAARIIDVEDPKHPRVVSDLRLEVHQPDVRSGPQYSDPGSLSPAQGYAGHYCSIPTRNNPRIVACSMILSGLRLFDISDVEHPREVGYFNKPLIPGTKVTLPEPGGSYAMSQPAWDVKRRSVWYSDANTGFYVVRLTGPAGRLLR</sequence>
<evidence type="ECO:0000256" key="1">
    <source>
        <dbReference type="SAM" id="MobiDB-lite"/>
    </source>
</evidence>
<gene>
    <name evidence="2" type="ORF">UFOPK2579_02845</name>
</gene>
<dbReference type="EMBL" id="CAEZXR010000474">
    <property type="protein sequence ID" value="CAB4735331.1"/>
    <property type="molecule type" value="Genomic_DNA"/>
</dbReference>
<dbReference type="AlphaFoldDB" id="A0A6J6SK95"/>
<reference evidence="2" key="1">
    <citation type="submission" date="2020-05" db="EMBL/GenBank/DDBJ databases">
        <authorList>
            <person name="Chiriac C."/>
            <person name="Salcher M."/>
            <person name="Ghai R."/>
            <person name="Kavagutti S V."/>
        </authorList>
    </citation>
    <scope>NUCLEOTIDE SEQUENCE</scope>
</reference>
<dbReference type="SUPFAM" id="SSF50969">
    <property type="entry name" value="YVTN repeat-like/Quinoprotein amine dehydrogenase"/>
    <property type="match status" value="1"/>
</dbReference>
<dbReference type="InterPro" id="IPR011044">
    <property type="entry name" value="Quino_amine_DH_bsu"/>
</dbReference>
<organism evidence="2">
    <name type="scientific">freshwater metagenome</name>
    <dbReference type="NCBI Taxonomy" id="449393"/>
    <lineage>
        <taxon>unclassified sequences</taxon>
        <taxon>metagenomes</taxon>
        <taxon>ecological metagenomes</taxon>
    </lineage>
</organism>
<dbReference type="PROSITE" id="PS51318">
    <property type="entry name" value="TAT"/>
    <property type="match status" value="1"/>
</dbReference>
<feature type="region of interest" description="Disordered" evidence="1">
    <location>
        <begin position="44"/>
        <end position="65"/>
    </location>
</feature>
<proteinExistence type="predicted"/>